<feature type="domain" description="Alpha-D-phosphohexomutase alpha/beta/alpha" evidence="16">
    <location>
        <begin position="289"/>
        <end position="401"/>
    </location>
</feature>
<evidence type="ECO:0000313" key="17">
    <source>
        <dbReference type="EMBL" id="SHH19310.1"/>
    </source>
</evidence>
<evidence type="ECO:0000256" key="12">
    <source>
        <dbReference type="SAM" id="Phobius"/>
    </source>
</evidence>
<dbReference type="GO" id="GO:0004615">
    <property type="term" value="F:phosphomannomutase activity"/>
    <property type="evidence" value="ECO:0007669"/>
    <property type="project" value="TreeGrafter"/>
</dbReference>
<dbReference type="GO" id="GO:0000287">
    <property type="term" value="F:magnesium ion binding"/>
    <property type="evidence" value="ECO:0007669"/>
    <property type="project" value="UniProtKB-UniRule"/>
</dbReference>
<feature type="binding site" evidence="9">
    <location>
        <position position="274"/>
    </location>
    <ligand>
        <name>Mg(2+)</name>
        <dbReference type="ChEBI" id="CHEBI:18420"/>
    </ligand>
</feature>
<evidence type="ECO:0000256" key="4">
    <source>
        <dbReference type="ARBA" id="ARBA00022842"/>
    </source>
</evidence>
<feature type="binding site" description="via phosphate group" evidence="9">
    <location>
        <position position="132"/>
    </location>
    <ligand>
        <name>Mg(2+)</name>
        <dbReference type="ChEBI" id="CHEBI:18420"/>
    </ligand>
</feature>
<dbReference type="InterPro" id="IPR050060">
    <property type="entry name" value="Phosphoglucosamine_mutase"/>
</dbReference>
<dbReference type="SUPFAM" id="SSF55957">
    <property type="entry name" value="Phosphoglucomutase, C-terminal domain"/>
    <property type="match status" value="1"/>
</dbReference>
<dbReference type="HAMAP" id="MF_01554_B">
    <property type="entry name" value="GlmM_B"/>
    <property type="match status" value="1"/>
</dbReference>
<dbReference type="InterPro" id="IPR016055">
    <property type="entry name" value="A-D-PHexomutase_a/b/a-I/II/III"/>
</dbReference>
<dbReference type="InterPro" id="IPR006352">
    <property type="entry name" value="GlmM_bact"/>
</dbReference>
<dbReference type="InterPro" id="IPR036900">
    <property type="entry name" value="A-D-PHexomutase_C_sf"/>
</dbReference>
<dbReference type="PROSITE" id="PS00710">
    <property type="entry name" value="PGM_PMM"/>
    <property type="match status" value="1"/>
</dbReference>
<feature type="transmembrane region" description="Helical" evidence="12">
    <location>
        <begin position="6"/>
        <end position="27"/>
    </location>
</feature>
<dbReference type="GO" id="GO:0005975">
    <property type="term" value="P:carbohydrate metabolic process"/>
    <property type="evidence" value="ECO:0007669"/>
    <property type="project" value="InterPro"/>
</dbReference>
<dbReference type="InterPro" id="IPR016066">
    <property type="entry name" value="A-D-PHexomutase_CS"/>
</dbReference>
<dbReference type="GO" id="GO:0009252">
    <property type="term" value="P:peptidoglycan biosynthetic process"/>
    <property type="evidence" value="ECO:0007669"/>
    <property type="project" value="TreeGrafter"/>
</dbReference>
<keyword evidence="12" id="KW-0472">Membrane</keyword>
<dbReference type="PANTHER" id="PTHR42946">
    <property type="entry name" value="PHOSPHOHEXOSE MUTASE"/>
    <property type="match status" value="1"/>
</dbReference>
<dbReference type="InterPro" id="IPR005846">
    <property type="entry name" value="A-D-PHexomutase_a/b/a-III"/>
</dbReference>
<dbReference type="PRINTS" id="PR00509">
    <property type="entry name" value="PGMPMM"/>
</dbReference>
<evidence type="ECO:0000256" key="9">
    <source>
        <dbReference type="HAMAP-Rule" id="MF_01554"/>
    </source>
</evidence>
<dbReference type="NCBIfam" id="TIGR01455">
    <property type="entry name" value="glmM"/>
    <property type="match status" value="1"/>
</dbReference>
<dbReference type="EMBL" id="FQXH01000010">
    <property type="protein sequence ID" value="SHH19310.1"/>
    <property type="molecule type" value="Genomic_DNA"/>
</dbReference>
<comment type="function">
    <text evidence="9 11">Catalyzes the conversion of glucosamine-6-phosphate to glucosamine-1-phosphate.</text>
</comment>
<dbReference type="AlphaFoldDB" id="A0A1M5QZT3"/>
<organism evidence="17 18">
    <name type="scientific">Tepidibacter thalassicus DSM 15285</name>
    <dbReference type="NCBI Taxonomy" id="1123350"/>
    <lineage>
        <taxon>Bacteria</taxon>
        <taxon>Bacillati</taxon>
        <taxon>Bacillota</taxon>
        <taxon>Clostridia</taxon>
        <taxon>Peptostreptococcales</taxon>
        <taxon>Peptostreptococcaceae</taxon>
        <taxon>Tepidibacter</taxon>
    </lineage>
</organism>
<dbReference type="FunFam" id="3.40.120.10:FF:000001">
    <property type="entry name" value="Phosphoglucosamine mutase"/>
    <property type="match status" value="1"/>
</dbReference>
<sequence length="480" mass="52976">MSINVMVVNLIYFVIYLKRVSLPLFFFERRNEMRKLFGTDGVRGIANKELTSELAYKLGRAGGYVLTRGKKNIKVVVGKDTRISGDMLESALISGIMSVGADVICVGVVPTPAVAYLTKYYEADCGVVISASHNPVEYNGIKFFNKDGYKLDDSIELEIEHLIEEMNKIECNPIGENIGTKIEKKEAVRDYVNYLKSIVDVDFKNLKVILDCANGASFEVAPLVFEELGANVITINNKPDGKNINLNCGSTHPELLQQEVLKNNADIGLAYDGDADRLIAVDEKGQIVDGDHIMTICASYLRKQGKLKKDTLVVTVMSNIGLHIAAKENNFNIVSTKVGDRYVLEEMIKGGYNLGGEQSGHMIFLDYNTTGDGVLSSLILSSILVDENKSLSNLCGIMNKYPQVLVNARVKNENKNRYLEDAHIKGEIEKIEKILDGKGRVLIRPSGTEPLVRVMLEGKEEGQIKDLATSLANLIESKLS</sequence>
<gene>
    <name evidence="9" type="primary">glmM</name>
    <name evidence="17" type="ORF">SAMN02744040_01156</name>
</gene>
<reference evidence="18" key="1">
    <citation type="submission" date="2016-11" db="EMBL/GenBank/DDBJ databases">
        <authorList>
            <person name="Varghese N."/>
            <person name="Submissions S."/>
        </authorList>
    </citation>
    <scope>NUCLEOTIDE SEQUENCE [LARGE SCALE GENOMIC DNA]</scope>
    <source>
        <strain evidence="18">DSM 15285</strain>
    </source>
</reference>
<keyword evidence="2 9" id="KW-0597">Phosphoprotein</keyword>
<evidence type="ECO:0000256" key="1">
    <source>
        <dbReference type="ARBA" id="ARBA00010231"/>
    </source>
</evidence>
<dbReference type="InterPro" id="IPR005843">
    <property type="entry name" value="A-D-PHexomutase_C"/>
</dbReference>
<dbReference type="GO" id="GO:0005829">
    <property type="term" value="C:cytosol"/>
    <property type="evidence" value="ECO:0007669"/>
    <property type="project" value="TreeGrafter"/>
</dbReference>
<protein>
    <recommendedName>
        <fullName evidence="8 9">Phosphoglucosamine mutase</fullName>
        <ecNumber evidence="7 9">5.4.2.10</ecNumber>
    </recommendedName>
</protein>
<dbReference type="Pfam" id="PF02878">
    <property type="entry name" value="PGM_PMM_I"/>
    <property type="match status" value="1"/>
</dbReference>
<keyword evidence="12" id="KW-1133">Transmembrane helix</keyword>
<dbReference type="EC" id="5.4.2.10" evidence="7 9"/>
<dbReference type="InterPro" id="IPR005845">
    <property type="entry name" value="A-D-PHexomutase_a/b/a-II"/>
</dbReference>
<dbReference type="NCBIfam" id="NF008139">
    <property type="entry name" value="PRK10887.1"/>
    <property type="match status" value="1"/>
</dbReference>
<dbReference type="STRING" id="1123350.SAMN02744040_01156"/>
<dbReference type="Proteomes" id="UP000242520">
    <property type="component" value="Unassembled WGS sequence"/>
</dbReference>
<dbReference type="FunFam" id="3.40.120.10:FF:000002">
    <property type="entry name" value="Phosphoglucosamine mutase"/>
    <property type="match status" value="1"/>
</dbReference>
<keyword evidence="4 9" id="KW-0460">Magnesium</keyword>
<dbReference type="Gene3D" id="3.30.310.50">
    <property type="entry name" value="Alpha-D-phosphohexomutase, C-terminal domain"/>
    <property type="match status" value="1"/>
</dbReference>
<evidence type="ECO:0000259" key="14">
    <source>
        <dbReference type="Pfam" id="PF02878"/>
    </source>
</evidence>
<dbReference type="FunFam" id="3.30.310.50:FF:000001">
    <property type="entry name" value="Phosphoglucosamine mutase"/>
    <property type="match status" value="1"/>
</dbReference>
<dbReference type="Gene3D" id="3.40.120.10">
    <property type="entry name" value="Alpha-D-Glucose-1,6-Bisphosphate, subunit A, domain 3"/>
    <property type="match status" value="3"/>
</dbReference>
<dbReference type="PANTHER" id="PTHR42946:SF1">
    <property type="entry name" value="PHOSPHOGLUCOMUTASE (ALPHA-D-GLUCOSE-1,6-BISPHOSPHATE-DEPENDENT)"/>
    <property type="match status" value="1"/>
</dbReference>
<keyword evidence="3 9" id="KW-0479">Metal-binding</keyword>
<accession>A0A1M5QZT3</accession>
<evidence type="ECO:0000256" key="5">
    <source>
        <dbReference type="ARBA" id="ARBA00023235"/>
    </source>
</evidence>
<feature type="binding site" evidence="9">
    <location>
        <position position="272"/>
    </location>
    <ligand>
        <name>Mg(2+)</name>
        <dbReference type="ChEBI" id="CHEBI:18420"/>
    </ligand>
</feature>
<dbReference type="Pfam" id="PF02879">
    <property type="entry name" value="PGM_PMM_II"/>
    <property type="match status" value="1"/>
</dbReference>
<keyword evidence="12" id="KW-0812">Transmembrane</keyword>
<feature type="modified residue" description="Phosphoserine" evidence="9">
    <location>
        <position position="132"/>
    </location>
</feature>
<comment type="similarity">
    <text evidence="1 9 10">Belongs to the phosphohexose mutase family.</text>
</comment>
<dbReference type="GO" id="GO:0008966">
    <property type="term" value="F:phosphoglucosamine mutase activity"/>
    <property type="evidence" value="ECO:0007669"/>
    <property type="project" value="UniProtKB-UniRule"/>
</dbReference>
<evidence type="ECO:0000256" key="8">
    <source>
        <dbReference type="ARBA" id="ARBA00068193"/>
    </source>
</evidence>
<dbReference type="GO" id="GO:0006048">
    <property type="term" value="P:UDP-N-acetylglucosamine biosynthetic process"/>
    <property type="evidence" value="ECO:0007669"/>
    <property type="project" value="TreeGrafter"/>
</dbReference>
<keyword evidence="18" id="KW-1185">Reference proteome</keyword>
<dbReference type="CDD" id="cd05802">
    <property type="entry name" value="GlmM"/>
    <property type="match status" value="1"/>
</dbReference>
<feature type="domain" description="Alpha-D-phosphohexomutase C-terminal" evidence="13">
    <location>
        <begin position="405"/>
        <end position="473"/>
    </location>
</feature>
<dbReference type="InterPro" id="IPR005841">
    <property type="entry name" value="Alpha-D-phosphohexomutase_SF"/>
</dbReference>
<evidence type="ECO:0000256" key="11">
    <source>
        <dbReference type="RuleBase" id="RU004327"/>
    </source>
</evidence>
<proteinExistence type="inferred from homology"/>
<evidence type="ECO:0000259" key="13">
    <source>
        <dbReference type="Pfam" id="PF00408"/>
    </source>
</evidence>
<evidence type="ECO:0000259" key="16">
    <source>
        <dbReference type="Pfam" id="PF02880"/>
    </source>
</evidence>
<comment type="catalytic activity">
    <reaction evidence="6 9 11">
        <text>alpha-D-glucosamine 1-phosphate = D-glucosamine 6-phosphate</text>
        <dbReference type="Rhea" id="RHEA:23424"/>
        <dbReference type="ChEBI" id="CHEBI:58516"/>
        <dbReference type="ChEBI" id="CHEBI:58725"/>
        <dbReference type="EC" id="5.4.2.10"/>
    </reaction>
</comment>
<name>A0A1M5QZT3_9FIRM</name>
<dbReference type="Pfam" id="PF00408">
    <property type="entry name" value="PGM_PMM_IV"/>
    <property type="match status" value="1"/>
</dbReference>
<comment type="cofactor">
    <cofactor evidence="9">
        <name>Mg(2+)</name>
        <dbReference type="ChEBI" id="CHEBI:18420"/>
    </cofactor>
    <text evidence="9">Binds 1 Mg(2+) ion per subunit.</text>
</comment>
<comment type="PTM">
    <text evidence="9">Activated by phosphorylation.</text>
</comment>
<dbReference type="InterPro" id="IPR005844">
    <property type="entry name" value="A-D-PHexomutase_a/b/a-I"/>
</dbReference>
<evidence type="ECO:0000256" key="10">
    <source>
        <dbReference type="RuleBase" id="RU004326"/>
    </source>
</evidence>
<feature type="active site" description="Phosphoserine intermediate" evidence="9">
    <location>
        <position position="132"/>
    </location>
</feature>
<evidence type="ECO:0000256" key="6">
    <source>
        <dbReference type="ARBA" id="ARBA00050364"/>
    </source>
</evidence>
<feature type="binding site" evidence="9">
    <location>
        <position position="276"/>
    </location>
    <ligand>
        <name>Mg(2+)</name>
        <dbReference type="ChEBI" id="CHEBI:18420"/>
    </ligand>
</feature>
<feature type="domain" description="Alpha-D-phosphohexomutase alpha/beta/alpha" evidence="15">
    <location>
        <begin position="190"/>
        <end position="285"/>
    </location>
</feature>
<dbReference type="Pfam" id="PF02880">
    <property type="entry name" value="PGM_PMM_III"/>
    <property type="match status" value="1"/>
</dbReference>
<evidence type="ECO:0000256" key="7">
    <source>
        <dbReference type="ARBA" id="ARBA00066330"/>
    </source>
</evidence>
<evidence type="ECO:0000256" key="3">
    <source>
        <dbReference type="ARBA" id="ARBA00022723"/>
    </source>
</evidence>
<feature type="domain" description="Alpha-D-phosphohexomutase alpha/beta/alpha" evidence="14">
    <location>
        <begin position="34"/>
        <end position="166"/>
    </location>
</feature>
<evidence type="ECO:0000256" key="2">
    <source>
        <dbReference type="ARBA" id="ARBA00022553"/>
    </source>
</evidence>
<keyword evidence="5 9" id="KW-0413">Isomerase</keyword>
<evidence type="ECO:0000313" key="18">
    <source>
        <dbReference type="Proteomes" id="UP000242520"/>
    </source>
</evidence>
<dbReference type="SUPFAM" id="SSF53738">
    <property type="entry name" value="Phosphoglucomutase, first 3 domains"/>
    <property type="match status" value="3"/>
</dbReference>
<evidence type="ECO:0000259" key="15">
    <source>
        <dbReference type="Pfam" id="PF02879"/>
    </source>
</evidence>